<dbReference type="Pfam" id="PF07747">
    <property type="entry name" value="MTH865"/>
    <property type="match status" value="1"/>
</dbReference>
<dbReference type="Proteomes" id="UP000028781">
    <property type="component" value="Chromosome"/>
</dbReference>
<name>A0A076LKB8_9EURY</name>
<keyword evidence="2" id="KW-1185">Reference proteome</keyword>
<reference evidence="1 2" key="1">
    <citation type="journal article" date="2015" name="Int. J. Syst. Evol. Microbiol.">
        <title>M ethanocaldococcus bathoardescens sp. nov., a hyperthermophilic methanogen isolated from a volcanically active deep-sea hydrothermal vent.</title>
        <authorList>
            <person name="Stewart L.C."/>
            <person name="Jung J.H."/>
            <person name="Kim Y.T."/>
            <person name="Kwon S.W."/>
            <person name="Park C.S."/>
            <person name="Holden J.F."/>
        </authorList>
    </citation>
    <scope>NUCLEOTIDE SEQUENCE [LARGE SCALE GENOMIC DNA]</scope>
    <source>
        <strain evidence="1 2">JH146</strain>
    </source>
</reference>
<proteinExistence type="predicted"/>
<protein>
    <recommendedName>
        <fullName evidence="3">MTH865-like family protein</fullName>
    </recommendedName>
</protein>
<dbReference type="STRING" id="1301915.JH146_1167"/>
<evidence type="ECO:0008006" key="3">
    <source>
        <dbReference type="Google" id="ProtNLM"/>
    </source>
</evidence>
<dbReference type="InterPro" id="IPR024093">
    <property type="entry name" value="Uncharacterised_MTH865"/>
</dbReference>
<dbReference type="SUPFAM" id="SSF69025">
    <property type="entry name" value="Hypothetical protein MTH865"/>
    <property type="match status" value="1"/>
</dbReference>
<dbReference type="AlphaFoldDB" id="A0A076LKB8"/>
<evidence type="ECO:0000313" key="1">
    <source>
        <dbReference type="EMBL" id="AIJ06009.1"/>
    </source>
</evidence>
<dbReference type="OrthoDB" id="59514at2157"/>
<dbReference type="GeneID" id="24891777"/>
<dbReference type="RefSeq" id="WP_048202134.1">
    <property type="nucleotide sequence ID" value="NZ_CP009149.1"/>
</dbReference>
<dbReference type="HOGENOM" id="CLU_2366171_0_0_2"/>
<organism evidence="1 2">
    <name type="scientific">Methanocaldococcus bathoardescens</name>
    <dbReference type="NCBI Taxonomy" id="1301915"/>
    <lineage>
        <taxon>Archaea</taxon>
        <taxon>Methanobacteriati</taxon>
        <taxon>Methanobacteriota</taxon>
        <taxon>Methanomada group</taxon>
        <taxon>Methanococci</taxon>
        <taxon>Methanococcales</taxon>
        <taxon>Methanocaldococcaceae</taxon>
        <taxon>Methanocaldococcus</taxon>
    </lineage>
</organism>
<dbReference type="KEGG" id="mjh:JH146_1167"/>
<dbReference type="EMBL" id="CP009149">
    <property type="protein sequence ID" value="AIJ06009.1"/>
    <property type="molecule type" value="Genomic_DNA"/>
</dbReference>
<gene>
    <name evidence="1" type="ORF">JH146_1167</name>
</gene>
<dbReference type="InterPro" id="IPR036825">
    <property type="entry name" value="MTH865-like_sf"/>
</dbReference>
<accession>A0A076LKB8</accession>
<evidence type="ECO:0000313" key="2">
    <source>
        <dbReference type="Proteomes" id="UP000028781"/>
    </source>
</evidence>
<dbReference type="Gene3D" id="1.10.238.80">
    <property type="entry name" value="MTH865-like"/>
    <property type="match status" value="1"/>
</dbReference>
<sequence length="93" mass="10545">MITTNHPLYEALKDIQDFKLKLVEYFKDKKVFPIKSKVELAEALPCGLSLPCGNIEAGELVKLLTDNDFPIKDPEDLAIKLANKCLIEKKEKE</sequence>